<accession>A0ABS8YDQ6</accession>
<dbReference type="EMBL" id="JAJNBZ010000004">
    <property type="protein sequence ID" value="MCE5169182.1"/>
    <property type="molecule type" value="Genomic_DNA"/>
</dbReference>
<dbReference type="Gene3D" id="3.30.300.20">
    <property type="match status" value="1"/>
</dbReference>
<protein>
    <submittedName>
        <fullName evidence="1">OsmC family protein</fullName>
    </submittedName>
</protein>
<evidence type="ECO:0000313" key="2">
    <source>
        <dbReference type="Proteomes" id="UP001199916"/>
    </source>
</evidence>
<gene>
    <name evidence="1" type="ORF">LQV63_07655</name>
</gene>
<dbReference type="RefSeq" id="WP_019420972.1">
    <property type="nucleotide sequence ID" value="NZ_JAJNBZ010000004.1"/>
</dbReference>
<dbReference type="SUPFAM" id="SSF82784">
    <property type="entry name" value="OsmC-like"/>
    <property type="match status" value="1"/>
</dbReference>
<dbReference type="Proteomes" id="UP001199916">
    <property type="component" value="Unassembled WGS sequence"/>
</dbReference>
<keyword evidence="2" id="KW-1185">Reference proteome</keyword>
<dbReference type="InterPro" id="IPR015946">
    <property type="entry name" value="KH_dom-like_a/b"/>
</dbReference>
<name>A0ABS8YDQ6_9BACL</name>
<reference evidence="1 2" key="1">
    <citation type="submission" date="2021-11" db="EMBL/GenBank/DDBJ databases">
        <title>Draft genome sequence of Paenibacillus profundus YoMME, a new Gram-positive bacteria with exoelectrogenic properties.</title>
        <authorList>
            <person name="Hubenova Y."/>
            <person name="Hubenova E."/>
            <person name="Manasiev Y."/>
            <person name="Peykov S."/>
            <person name="Mitov M."/>
        </authorList>
    </citation>
    <scope>NUCLEOTIDE SEQUENCE [LARGE SCALE GENOMIC DNA]</scope>
    <source>
        <strain evidence="1 2">YoMME</strain>
    </source>
</reference>
<sequence length="138" mass="15388">MHVFVKRQKPYQQVGCAHSRNVLIEHGGGGEGHEAGFSALELWLLGLASSVGTSMEDYANEKEWNITSLQIEVEDEVNEEGYIMDLKFYITAEGLTAAQRGEMFGAVRQECKLLHTVNPNVELYFADRLVKDEIGPAD</sequence>
<evidence type="ECO:0000313" key="1">
    <source>
        <dbReference type="EMBL" id="MCE5169182.1"/>
    </source>
</evidence>
<organism evidence="1 2">
    <name type="scientific">Paenibacillus profundus</name>
    <dbReference type="NCBI Taxonomy" id="1173085"/>
    <lineage>
        <taxon>Bacteria</taxon>
        <taxon>Bacillati</taxon>
        <taxon>Bacillota</taxon>
        <taxon>Bacilli</taxon>
        <taxon>Bacillales</taxon>
        <taxon>Paenibacillaceae</taxon>
        <taxon>Paenibacillus</taxon>
    </lineage>
</organism>
<proteinExistence type="predicted"/>
<dbReference type="InterPro" id="IPR036102">
    <property type="entry name" value="OsmC/Ohrsf"/>
</dbReference>
<comment type="caution">
    <text evidence="1">The sequence shown here is derived from an EMBL/GenBank/DDBJ whole genome shotgun (WGS) entry which is preliminary data.</text>
</comment>
<dbReference type="InterPro" id="IPR003718">
    <property type="entry name" value="OsmC/Ohr_fam"/>
</dbReference>
<dbReference type="Pfam" id="PF02566">
    <property type="entry name" value="OsmC"/>
    <property type="match status" value="1"/>
</dbReference>